<evidence type="ECO:0000313" key="2">
    <source>
        <dbReference type="Proteomes" id="UP001269267"/>
    </source>
</evidence>
<keyword evidence="1" id="KW-0808">Transferase</keyword>
<dbReference type="InterPro" id="IPR029063">
    <property type="entry name" value="SAM-dependent_MTases_sf"/>
</dbReference>
<reference evidence="1 2" key="1">
    <citation type="submission" date="2023-04" db="EMBL/GenBank/DDBJ databases">
        <title>A long-awaited taxogenomic arrangement of the family Halomonadaceae.</title>
        <authorList>
            <person name="De La Haba R."/>
            <person name="Chuvochina M."/>
            <person name="Wittouck S."/>
            <person name="Arahal D.R."/>
            <person name="Sanchez-Porro C."/>
            <person name="Hugenholtz P."/>
            <person name="Ventosa A."/>
        </authorList>
    </citation>
    <scope>NUCLEOTIDE SEQUENCE [LARGE SCALE GENOMIC DNA]</scope>
    <source>
        <strain evidence="1 2">DSM 18042</strain>
    </source>
</reference>
<dbReference type="Gene3D" id="3.40.50.150">
    <property type="entry name" value="Vaccinia Virus protein VP39"/>
    <property type="match status" value="1"/>
</dbReference>
<keyword evidence="2" id="KW-1185">Reference proteome</keyword>
<name>A0ABU1GGB1_9GAMM</name>
<dbReference type="Proteomes" id="UP001269267">
    <property type="component" value="Unassembled WGS sequence"/>
</dbReference>
<dbReference type="Pfam" id="PF13489">
    <property type="entry name" value="Methyltransf_23"/>
    <property type="match status" value="1"/>
</dbReference>
<dbReference type="GO" id="GO:0032259">
    <property type="term" value="P:methylation"/>
    <property type="evidence" value="ECO:0007669"/>
    <property type="project" value="UniProtKB-KW"/>
</dbReference>
<protein>
    <submittedName>
        <fullName evidence="1">Class I SAM-dependent methyltransferase</fullName>
        <ecNumber evidence="1">2.1.1.-</ecNumber>
    </submittedName>
</protein>
<evidence type="ECO:0000313" key="1">
    <source>
        <dbReference type="EMBL" id="MDR5876512.1"/>
    </source>
</evidence>
<gene>
    <name evidence="1" type="ORF">QC815_16505</name>
</gene>
<dbReference type="EC" id="2.1.1.-" evidence="1"/>
<dbReference type="EMBL" id="JARWAI010000015">
    <property type="protein sequence ID" value="MDR5876512.1"/>
    <property type="molecule type" value="Genomic_DNA"/>
</dbReference>
<organism evidence="1 2">
    <name type="scientific">Vreelandella gomseomensis</name>
    <dbReference type="NCBI Taxonomy" id="370766"/>
    <lineage>
        <taxon>Bacteria</taxon>
        <taxon>Pseudomonadati</taxon>
        <taxon>Pseudomonadota</taxon>
        <taxon>Gammaproteobacteria</taxon>
        <taxon>Oceanospirillales</taxon>
        <taxon>Halomonadaceae</taxon>
        <taxon>Vreelandella</taxon>
    </lineage>
</organism>
<comment type="caution">
    <text evidence="1">The sequence shown here is derived from an EMBL/GenBank/DDBJ whole genome shotgun (WGS) entry which is preliminary data.</text>
</comment>
<dbReference type="GO" id="GO:0008168">
    <property type="term" value="F:methyltransferase activity"/>
    <property type="evidence" value="ECO:0007669"/>
    <property type="project" value="UniProtKB-KW"/>
</dbReference>
<proteinExistence type="predicted"/>
<dbReference type="RefSeq" id="WP_310541076.1">
    <property type="nucleotide sequence ID" value="NZ_JARWAI010000015.1"/>
</dbReference>
<dbReference type="SUPFAM" id="SSF53335">
    <property type="entry name" value="S-adenosyl-L-methionine-dependent methyltransferases"/>
    <property type="match status" value="1"/>
</dbReference>
<sequence length="233" mass="25656">MPLSLIQNSEPNDTTTQRCPLCDAGDAARYHRDRRRDYYQCATCALVFVPRGQHLSAAAEKAEYDKHQNSPHDTGYRRFLGRLFSPLTARLTPGARGLDFGAGPGPALSVMFAEQGYPMSIYDPFYAPDPAVLTQTYDFITATEVVEHLATPGAVFARLAAQLVPGGYLGLMTKRVTSADAFAGWHYIADLTHVSFFSEATFRWWAAEHHFTVEFPGADVVILQKPLPPATGT</sequence>
<keyword evidence="1" id="KW-0489">Methyltransferase</keyword>
<accession>A0ABU1GGB1</accession>